<evidence type="ECO:0000313" key="11">
    <source>
        <dbReference type="EMBL" id="MCW7552230.1"/>
    </source>
</evidence>
<dbReference type="InterPro" id="IPR036390">
    <property type="entry name" value="WH_DNA-bd_sf"/>
</dbReference>
<dbReference type="SUPFAM" id="SSF46785">
    <property type="entry name" value="Winged helix' DNA-binding domain"/>
    <property type="match status" value="1"/>
</dbReference>
<dbReference type="InterPro" id="IPR036141">
    <property type="entry name" value="MukF_M_sp"/>
</dbReference>
<dbReference type="Gene3D" id="1.20.58.590">
    <property type="entry name" value="Chromosome partition protein MukF, middle domain"/>
    <property type="match status" value="1"/>
</dbReference>
<keyword evidence="5" id="KW-0226">DNA condensation</keyword>
<evidence type="ECO:0000313" key="12">
    <source>
        <dbReference type="Proteomes" id="UP001209854"/>
    </source>
</evidence>
<protein>
    <recommendedName>
        <fullName evidence="13">Chromosome partition protein MukF</fullName>
    </recommendedName>
</protein>
<evidence type="ECO:0000256" key="2">
    <source>
        <dbReference type="ARBA" id="ARBA00022618"/>
    </source>
</evidence>
<proteinExistence type="predicted"/>
<evidence type="ECO:0000256" key="4">
    <source>
        <dbReference type="ARBA" id="ARBA00022837"/>
    </source>
</evidence>
<dbReference type="EMBL" id="JAPFCC010000001">
    <property type="protein sequence ID" value="MCW7552230.1"/>
    <property type="molecule type" value="Genomic_DNA"/>
</dbReference>
<evidence type="ECO:0000259" key="10">
    <source>
        <dbReference type="Pfam" id="PF17193"/>
    </source>
</evidence>
<keyword evidence="3" id="KW-0159">Chromosome partition</keyword>
<keyword evidence="1" id="KW-0963">Cytoplasm</keyword>
<dbReference type="Pfam" id="PF17193">
    <property type="entry name" value="MukF_C"/>
    <property type="match status" value="1"/>
</dbReference>
<evidence type="ECO:0008006" key="13">
    <source>
        <dbReference type="Google" id="ProtNLM"/>
    </source>
</evidence>
<dbReference type="InterPro" id="IPR033440">
    <property type="entry name" value="MukF_M"/>
</dbReference>
<feature type="domain" description="Chromosome partition protein MukF winged-helix" evidence="8">
    <location>
        <begin position="4"/>
        <end position="92"/>
    </location>
</feature>
<name>A0ABT3MS82_9GAMM</name>
<comment type="caution">
    <text evidence="11">The sequence shown here is derived from an EMBL/GenBank/DDBJ whole genome shotgun (WGS) entry which is preliminary data.</text>
</comment>
<evidence type="ECO:0000256" key="3">
    <source>
        <dbReference type="ARBA" id="ARBA00022829"/>
    </source>
</evidence>
<dbReference type="SUPFAM" id="SSF140570">
    <property type="entry name" value="MukF C-terminal domain-like"/>
    <property type="match status" value="1"/>
</dbReference>
<keyword evidence="6" id="KW-0131">Cell cycle</keyword>
<dbReference type="CDD" id="cd16335">
    <property type="entry name" value="MukF_N"/>
    <property type="match status" value="1"/>
</dbReference>
<feature type="domain" description="Chromosome partition protein MukF middle" evidence="9">
    <location>
        <begin position="124"/>
        <end position="276"/>
    </location>
</feature>
<keyword evidence="4" id="KW-0106">Calcium</keyword>
<sequence length="456" mass="53026">MNPTRDIPALVSKILASGQKILLQPADIAYLAALKFWKDQESQPEFSEEELHLVFETVDRQGTGNPEDSRQRRCNDTIRRLLGQHLLICLESGGRRPHAYLLPPVSEQIVESICIGFDASQTALRTLFMTISRHLKEIRDAARAGGNDQFWKLQVEAPLDVTVRQLVTAIDHRQRQLDTEAIETRKEVVSLLKHDWQNAMSRCENLLVDTQERLQDLQQLLLASCHELRQLLESIGQHCEQVQRLPAVQSVVRLEHHLDRIEHWSSERLEHWENFHQRTHQYLRQFINMDERKALMERTLDALQRFGQQPWFLRCADDEPLTRLREIETLSRQQDNTGIIDEDDIITEMDDLDAMKEEVISWLKALVNDKGYLPSYEEAMSLLASEVPAYRLHQSAGWLFEAMTRLGNQQDSKRIPDTVWHEILTGFEVESLTLDSNMHPTKTTSEHKDREFALEH</sequence>
<feature type="compositionally biased region" description="Basic and acidic residues" evidence="7">
    <location>
        <begin position="444"/>
        <end position="456"/>
    </location>
</feature>
<dbReference type="Pfam" id="PF03882">
    <property type="entry name" value="WHD_KicB"/>
    <property type="match status" value="1"/>
</dbReference>
<keyword evidence="2" id="KW-0132">Cell division</keyword>
<dbReference type="Proteomes" id="UP001209854">
    <property type="component" value="Unassembled WGS sequence"/>
</dbReference>
<dbReference type="Pfam" id="PF17192">
    <property type="entry name" value="MukF_M"/>
    <property type="match status" value="1"/>
</dbReference>
<evidence type="ECO:0000256" key="7">
    <source>
        <dbReference type="SAM" id="MobiDB-lite"/>
    </source>
</evidence>
<feature type="region of interest" description="Disordered" evidence="7">
    <location>
        <begin position="436"/>
        <end position="456"/>
    </location>
</feature>
<gene>
    <name evidence="11" type="ORF">NX722_06125</name>
</gene>
<accession>A0ABT3MS82</accession>
<evidence type="ECO:0000256" key="1">
    <source>
        <dbReference type="ARBA" id="ARBA00022490"/>
    </source>
</evidence>
<evidence type="ECO:0000259" key="8">
    <source>
        <dbReference type="Pfam" id="PF03882"/>
    </source>
</evidence>
<dbReference type="InterPro" id="IPR033441">
    <property type="entry name" value="MukF_C"/>
</dbReference>
<dbReference type="RefSeq" id="WP_262567209.1">
    <property type="nucleotide sequence ID" value="NZ_JAPFCC010000001.1"/>
</dbReference>
<feature type="domain" description="Chromosome partition protein MukF C-terminal" evidence="10">
    <location>
        <begin position="282"/>
        <end position="423"/>
    </location>
</feature>
<evidence type="ECO:0000259" key="9">
    <source>
        <dbReference type="Pfam" id="PF17192"/>
    </source>
</evidence>
<reference evidence="11 12" key="1">
    <citation type="submission" date="2022-10" db="EMBL/GenBank/DDBJ databases">
        <title>High-quality genome sequences of two octocoral-associated bacteria, Endozoicomonas euniceicola EF212 and Endozoicomonas gorgoniicola PS125.</title>
        <authorList>
            <person name="Chiou Y.-J."/>
            <person name="Chen Y.-H."/>
        </authorList>
    </citation>
    <scope>NUCLEOTIDE SEQUENCE [LARGE SCALE GENOMIC DNA]</scope>
    <source>
        <strain evidence="11 12">PS125</strain>
    </source>
</reference>
<evidence type="ECO:0000256" key="5">
    <source>
        <dbReference type="ARBA" id="ARBA00023067"/>
    </source>
</evidence>
<dbReference type="InterPro" id="IPR033439">
    <property type="entry name" value="MukF_WHTH"/>
</dbReference>
<organism evidence="11 12">
    <name type="scientific">Endozoicomonas gorgoniicola</name>
    <dbReference type="NCBI Taxonomy" id="1234144"/>
    <lineage>
        <taxon>Bacteria</taxon>
        <taxon>Pseudomonadati</taxon>
        <taxon>Pseudomonadota</taxon>
        <taxon>Gammaproteobacteria</taxon>
        <taxon>Oceanospirillales</taxon>
        <taxon>Endozoicomonadaceae</taxon>
        <taxon>Endozoicomonas</taxon>
    </lineage>
</organism>
<evidence type="ECO:0000256" key="6">
    <source>
        <dbReference type="ARBA" id="ARBA00023306"/>
    </source>
</evidence>
<keyword evidence="12" id="KW-1185">Reference proteome</keyword>